<organism evidence="2 3">
    <name type="scientific">Lentzea kristufekii</name>
    <dbReference type="NCBI Taxonomy" id="3095430"/>
    <lineage>
        <taxon>Bacteria</taxon>
        <taxon>Bacillati</taxon>
        <taxon>Actinomycetota</taxon>
        <taxon>Actinomycetes</taxon>
        <taxon>Pseudonocardiales</taxon>
        <taxon>Pseudonocardiaceae</taxon>
        <taxon>Lentzea</taxon>
    </lineage>
</organism>
<reference evidence="2 3" key="2">
    <citation type="submission" date="2023-11" db="EMBL/GenBank/DDBJ databases">
        <authorList>
            <person name="Lara A.C."/>
            <person name="Chronakova A."/>
        </authorList>
    </citation>
    <scope>NUCLEOTIDE SEQUENCE [LARGE SCALE GENOMIC DNA]</scope>
    <source>
        <strain evidence="2 3">BCCO 10_0798</strain>
    </source>
</reference>
<keyword evidence="3" id="KW-1185">Reference proteome</keyword>
<reference evidence="2 3" key="1">
    <citation type="submission" date="2023-11" db="EMBL/GenBank/DDBJ databases">
        <title>Lentzea sokolovensis, sp. nov., Lentzea kristufkii, sp. nov., and Lentzea miocenensis, sp. nov., rare actinobacteria from Sokolov Coal Basin, Miocene lacustrine sediment, Czech Republic.</title>
        <authorList>
            <person name="Lara A."/>
            <person name="Kotroba L."/>
            <person name="Nouioui I."/>
            <person name="Neumann-Schaal M."/>
            <person name="Mast Y."/>
            <person name="Chronakova A."/>
        </authorList>
    </citation>
    <scope>NUCLEOTIDE SEQUENCE [LARGE SCALE GENOMIC DNA]</scope>
    <source>
        <strain evidence="2 3">BCCO 10_0798</strain>
    </source>
</reference>
<dbReference type="InterPro" id="IPR007278">
    <property type="entry name" value="DUF397"/>
</dbReference>
<proteinExistence type="predicted"/>
<name>A0ABU4TMH0_9PSEU</name>
<dbReference type="RefSeq" id="WP_319983512.1">
    <property type="nucleotide sequence ID" value="NZ_JAXAVV010000003.1"/>
</dbReference>
<dbReference type="EMBL" id="JAXAVV010000003">
    <property type="protein sequence ID" value="MDX8049477.1"/>
    <property type="molecule type" value="Genomic_DNA"/>
</dbReference>
<dbReference type="Proteomes" id="UP001271792">
    <property type="component" value="Unassembled WGS sequence"/>
</dbReference>
<evidence type="ECO:0000313" key="2">
    <source>
        <dbReference type="EMBL" id="MDX8049477.1"/>
    </source>
</evidence>
<gene>
    <name evidence="2" type="ORF">SK571_08815</name>
</gene>
<evidence type="ECO:0000313" key="3">
    <source>
        <dbReference type="Proteomes" id="UP001271792"/>
    </source>
</evidence>
<dbReference type="Pfam" id="PF04149">
    <property type="entry name" value="DUF397"/>
    <property type="match status" value="1"/>
</dbReference>
<sequence length="59" mass="6374">MWRKSSRSNNGGNGSCVEIALTGSVARVRDSKNQTSPEVTAPHWAAFISAVKRGDLEEN</sequence>
<comment type="caution">
    <text evidence="2">The sequence shown here is derived from an EMBL/GenBank/DDBJ whole genome shotgun (WGS) entry which is preliminary data.</text>
</comment>
<evidence type="ECO:0000259" key="1">
    <source>
        <dbReference type="Pfam" id="PF04149"/>
    </source>
</evidence>
<feature type="domain" description="DUF397" evidence="1">
    <location>
        <begin position="2"/>
        <end position="52"/>
    </location>
</feature>
<protein>
    <submittedName>
        <fullName evidence="2">DUF397 domain-containing protein</fullName>
    </submittedName>
</protein>
<accession>A0ABU4TMH0</accession>